<accession>A0A2P5EH93</accession>
<reference evidence="4" key="1">
    <citation type="submission" date="2016-06" db="EMBL/GenBank/DDBJ databases">
        <title>Parallel loss of symbiosis genes in relatives of nitrogen-fixing non-legume Parasponia.</title>
        <authorList>
            <person name="Van Velzen R."/>
            <person name="Holmer R."/>
            <person name="Bu F."/>
            <person name="Rutten L."/>
            <person name="Van Zeijl A."/>
            <person name="Liu W."/>
            <person name="Santuari L."/>
            <person name="Cao Q."/>
            <person name="Sharma T."/>
            <person name="Shen D."/>
            <person name="Roswanjaya Y."/>
            <person name="Wardhani T."/>
            <person name="Kalhor M.S."/>
            <person name="Jansen J."/>
            <person name="Van den Hoogen J."/>
            <person name="Gungor B."/>
            <person name="Hartog M."/>
            <person name="Hontelez J."/>
            <person name="Verver J."/>
            <person name="Yang W.-C."/>
            <person name="Schijlen E."/>
            <person name="Repin R."/>
            <person name="Schilthuizen M."/>
            <person name="Schranz E."/>
            <person name="Heidstra R."/>
            <person name="Miyata K."/>
            <person name="Fedorova E."/>
            <person name="Kohlen W."/>
            <person name="Bisseling T."/>
            <person name="Smit S."/>
            <person name="Geurts R."/>
        </authorList>
    </citation>
    <scope>NUCLEOTIDE SEQUENCE [LARGE SCALE GENOMIC DNA]</scope>
    <source>
        <strain evidence="4">cv. RG33-2</strain>
    </source>
</reference>
<evidence type="ECO:0000313" key="4">
    <source>
        <dbReference type="Proteomes" id="UP000237000"/>
    </source>
</evidence>
<dbReference type="PANTHER" id="PTHR31236">
    <property type="entry name" value="BURP DOMAIN PROTEIN USPL1-LIKE"/>
    <property type="match status" value="1"/>
</dbReference>
<evidence type="ECO:0000256" key="1">
    <source>
        <dbReference type="SAM" id="SignalP"/>
    </source>
</evidence>
<evidence type="ECO:0000313" key="3">
    <source>
        <dbReference type="EMBL" id="PON84901.1"/>
    </source>
</evidence>
<dbReference type="SMART" id="SM01045">
    <property type="entry name" value="BURP"/>
    <property type="match status" value="1"/>
</dbReference>
<dbReference type="AlphaFoldDB" id="A0A2P5EH93"/>
<dbReference type="EMBL" id="JXTC01000155">
    <property type="protein sequence ID" value="PON84901.1"/>
    <property type="molecule type" value="Genomic_DNA"/>
</dbReference>
<dbReference type="PANTHER" id="PTHR31236:SF32">
    <property type="entry name" value="BURP DOMAIN PROTEIN USPL1-LIKE"/>
    <property type="match status" value="1"/>
</dbReference>
<dbReference type="OrthoDB" id="1909293at2759"/>
<dbReference type="InParanoid" id="A0A2P5EH93"/>
<evidence type="ECO:0000259" key="2">
    <source>
        <dbReference type="PROSITE" id="PS51277"/>
    </source>
</evidence>
<comment type="caution">
    <text evidence="3">The sequence shown here is derived from an EMBL/GenBank/DDBJ whole genome shotgun (WGS) entry which is preliminary data.</text>
</comment>
<keyword evidence="1" id="KW-0732">Signal</keyword>
<dbReference type="Proteomes" id="UP000237000">
    <property type="component" value="Unassembled WGS sequence"/>
</dbReference>
<dbReference type="STRING" id="63057.A0A2P5EH93"/>
<name>A0A2P5EH93_TREOI</name>
<organism evidence="3 4">
    <name type="scientific">Trema orientale</name>
    <name type="common">Charcoal tree</name>
    <name type="synonym">Celtis orientalis</name>
    <dbReference type="NCBI Taxonomy" id="63057"/>
    <lineage>
        <taxon>Eukaryota</taxon>
        <taxon>Viridiplantae</taxon>
        <taxon>Streptophyta</taxon>
        <taxon>Embryophyta</taxon>
        <taxon>Tracheophyta</taxon>
        <taxon>Spermatophyta</taxon>
        <taxon>Magnoliopsida</taxon>
        <taxon>eudicotyledons</taxon>
        <taxon>Gunneridae</taxon>
        <taxon>Pentapetalae</taxon>
        <taxon>rosids</taxon>
        <taxon>fabids</taxon>
        <taxon>Rosales</taxon>
        <taxon>Cannabaceae</taxon>
        <taxon>Trema</taxon>
    </lineage>
</organism>
<dbReference type="FunCoup" id="A0A2P5EH93">
    <property type="interactions" value="19"/>
</dbReference>
<dbReference type="Pfam" id="PF03181">
    <property type="entry name" value="BURP"/>
    <property type="match status" value="1"/>
</dbReference>
<dbReference type="PROSITE" id="PS51277">
    <property type="entry name" value="BURP"/>
    <property type="match status" value="1"/>
</dbReference>
<sequence>MSFGVTSRSLLLHILIVLLANNGSESRKMSQENWEGIGSSLQLPSSNGVIKDDVDQNDHSSMIFFTVKDLKVGEKLPIYFPRKDPSSSPHLLPRDEAASIPFSLKELPQLLNLFSFSQDSPQAKAMQYTLRTCELEPIKGETKFCATSLDSMLDFTSGVFGLERDFSVVTTTFLTNSSTSFQNYTILEVPKEILTSKMVACHTMPYPYAIFYCHYHESENKVYKILLGGENGDKVEAVAVCHMDTSHWSRDHVSFHLLRIEPGTLPVCHFFPADHLVWFQPPRLIQ</sequence>
<proteinExistence type="predicted"/>
<dbReference type="InterPro" id="IPR004873">
    <property type="entry name" value="BURP_dom"/>
</dbReference>
<feature type="domain" description="BURP" evidence="2">
    <location>
        <begin position="64"/>
        <end position="281"/>
    </location>
</feature>
<feature type="chain" id="PRO_5015168477" evidence="1">
    <location>
        <begin position="27"/>
        <end position="286"/>
    </location>
</feature>
<protein>
    <submittedName>
        <fullName evidence="3">BURP domain containing protein</fullName>
    </submittedName>
</protein>
<dbReference type="InterPro" id="IPR044816">
    <property type="entry name" value="BURP"/>
</dbReference>
<feature type="signal peptide" evidence="1">
    <location>
        <begin position="1"/>
        <end position="26"/>
    </location>
</feature>
<keyword evidence="4" id="KW-1185">Reference proteome</keyword>
<gene>
    <name evidence="3" type="ORF">TorRG33x02_192990</name>
</gene>